<evidence type="ECO:0000313" key="5">
    <source>
        <dbReference type="EMBL" id="CAD7085875.1"/>
    </source>
</evidence>
<dbReference type="GO" id="GO:0000307">
    <property type="term" value="C:cyclin-dependent protein kinase holoenzyme complex"/>
    <property type="evidence" value="ECO:0007669"/>
    <property type="project" value="TreeGrafter"/>
</dbReference>
<keyword evidence="4" id="KW-1133">Transmembrane helix</keyword>
<accession>A0A7R8YXL4</accession>
<evidence type="ECO:0000256" key="2">
    <source>
        <dbReference type="ARBA" id="ARBA00040808"/>
    </source>
</evidence>
<dbReference type="FunCoup" id="A0A7R8YXL4">
    <property type="interactions" value="906"/>
</dbReference>
<dbReference type="GO" id="GO:0016538">
    <property type="term" value="F:cyclin-dependent protein serine/threonine kinase regulator activity"/>
    <property type="evidence" value="ECO:0007669"/>
    <property type="project" value="TreeGrafter"/>
</dbReference>
<gene>
    <name evidence="5" type="ORF">HERILL_LOCUS8690</name>
</gene>
<evidence type="ECO:0000313" key="6">
    <source>
        <dbReference type="Proteomes" id="UP000594454"/>
    </source>
</evidence>
<dbReference type="OrthoDB" id="244495at2759"/>
<dbReference type="GO" id="GO:0005634">
    <property type="term" value="C:nucleus"/>
    <property type="evidence" value="ECO:0007669"/>
    <property type="project" value="TreeGrafter"/>
</dbReference>
<dbReference type="Gene3D" id="1.10.472.10">
    <property type="entry name" value="Cyclin-like"/>
    <property type="match status" value="1"/>
</dbReference>
<proteinExistence type="inferred from homology"/>
<dbReference type="Pfam" id="PF08613">
    <property type="entry name" value="Cyclin"/>
    <property type="match status" value="1"/>
</dbReference>
<dbReference type="EMBL" id="LR899011">
    <property type="protein sequence ID" value="CAD7085875.1"/>
    <property type="molecule type" value="Genomic_DNA"/>
</dbReference>
<sequence>MAVGRSKCVIRGVKPNKVMPHDELMGRLKKSLYYGGIGRPKELTKVSSPLAEYASELFSEPHKGHSLHRLNKVTAGSIQASPCSLIMALIYLDRLNSADPGYVRRITPQELFIVSMMVSTKFYCGHDEEVYISDWAKEGNITEERMKELEIDFLCAIDWNIYISNEQFFDKLNSVEKILAQRQGIRRGWLTYTELLNLLPSFTIAKFFLSNIAVMAVSYAASVMTIAGAFFLVSHIPGNALTKGTTTSSPSGITSNESQNGTNGPAELLENRTMIDTSLNSRCGGPNSICPMFDIEEELRKLEDEYNEMDTVPVKYNENPGPLINLNGNYTLKEQDVGYESGVNWQRFKDDDGDGEDIGNSEDRNCSSILFWNILKNGELKILQLPYIWFKFI</sequence>
<name>A0A7R8YXL4_HERIL</name>
<dbReference type="InterPro" id="IPR036915">
    <property type="entry name" value="Cyclin-like_sf"/>
</dbReference>
<keyword evidence="4" id="KW-0812">Transmembrane</keyword>
<dbReference type="PANTHER" id="PTHR15615">
    <property type="match status" value="1"/>
</dbReference>
<feature type="region of interest" description="Disordered" evidence="3">
    <location>
        <begin position="243"/>
        <end position="265"/>
    </location>
</feature>
<dbReference type="InterPro" id="IPR013922">
    <property type="entry name" value="Cyclin_PHO80-like"/>
</dbReference>
<dbReference type="GO" id="GO:0019901">
    <property type="term" value="F:protein kinase binding"/>
    <property type="evidence" value="ECO:0007669"/>
    <property type="project" value="InterPro"/>
</dbReference>
<dbReference type="CDD" id="cd20557">
    <property type="entry name" value="CYCLIN_ScPCL1-like"/>
    <property type="match status" value="1"/>
</dbReference>
<evidence type="ECO:0000256" key="3">
    <source>
        <dbReference type="SAM" id="MobiDB-lite"/>
    </source>
</evidence>
<comment type="similarity">
    <text evidence="1">Belongs to the CNPPD1 family.</text>
</comment>
<keyword evidence="6" id="KW-1185">Reference proteome</keyword>
<dbReference type="AlphaFoldDB" id="A0A7R8YXL4"/>
<reference evidence="5 6" key="1">
    <citation type="submission" date="2020-11" db="EMBL/GenBank/DDBJ databases">
        <authorList>
            <person name="Wallbank WR R."/>
            <person name="Pardo Diaz C."/>
            <person name="Kozak K."/>
            <person name="Martin S."/>
            <person name="Jiggins C."/>
            <person name="Moest M."/>
            <person name="Warren A I."/>
            <person name="Generalovic N T."/>
            <person name="Byers J.R.P. K."/>
            <person name="Montejo-Kovacevich G."/>
            <person name="Yen C E."/>
        </authorList>
    </citation>
    <scope>NUCLEOTIDE SEQUENCE [LARGE SCALE GENOMIC DNA]</scope>
</reference>
<dbReference type="SUPFAM" id="SSF47954">
    <property type="entry name" value="Cyclin-like"/>
    <property type="match status" value="1"/>
</dbReference>
<evidence type="ECO:0000256" key="1">
    <source>
        <dbReference type="ARBA" id="ARBA00038508"/>
    </source>
</evidence>
<dbReference type="InParanoid" id="A0A7R8YXL4"/>
<feature type="compositionally biased region" description="Low complexity" evidence="3">
    <location>
        <begin position="243"/>
        <end position="255"/>
    </location>
</feature>
<keyword evidence="4" id="KW-0472">Membrane</keyword>
<dbReference type="PANTHER" id="PTHR15615:SF108">
    <property type="entry name" value="PROTEIN CNPPD1"/>
    <property type="match status" value="1"/>
</dbReference>
<dbReference type="Proteomes" id="UP000594454">
    <property type="component" value="Chromosome 3"/>
</dbReference>
<feature type="transmembrane region" description="Helical" evidence="4">
    <location>
        <begin position="207"/>
        <end position="233"/>
    </location>
</feature>
<evidence type="ECO:0000256" key="4">
    <source>
        <dbReference type="SAM" id="Phobius"/>
    </source>
</evidence>
<organism evidence="5 6">
    <name type="scientific">Hermetia illucens</name>
    <name type="common">Black soldier fly</name>
    <dbReference type="NCBI Taxonomy" id="343691"/>
    <lineage>
        <taxon>Eukaryota</taxon>
        <taxon>Metazoa</taxon>
        <taxon>Ecdysozoa</taxon>
        <taxon>Arthropoda</taxon>
        <taxon>Hexapoda</taxon>
        <taxon>Insecta</taxon>
        <taxon>Pterygota</taxon>
        <taxon>Neoptera</taxon>
        <taxon>Endopterygota</taxon>
        <taxon>Diptera</taxon>
        <taxon>Brachycera</taxon>
        <taxon>Stratiomyomorpha</taxon>
        <taxon>Stratiomyidae</taxon>
        <taxon>Hermetiinae</taxon>
        <taxon>Hermetia</taxon>
    </lineage>
</organism>
<protein>
    <recommendedName>
        <fullName evidence="2">Protein CNPPD1</fullName>
    </recommendedName>
</protein>